<dbReference type="Proteomes" id="UP000525987">
    <property type="component" value="Unassembled WGS sequence"/>
</dbReference>
<proteinExistence type="predicted"/>
<evidence type="ECO:0000313" key="1">
    <source>
        <dbReference type="EMBL" id="MBB3139858.1"/>
    </source>
</evidence>
<keyword evidence="2" id="KW-1185">Reference proteome</keyword>
<sequence>MFFKRKTKKSDQNLSGIVKKTNHTGYVFVDINNDLGEAAEEIMNSSPMVQMAYGYARRTAVAALYVQGLVNEDTYNHVISIFKSLQIKTGHTVEFQESAFAEAAEYMLAYHHLITSFMAKMIVSVAENYEIPPSQLDDAQLFKEILDTAHNEQEARHVSFEGNHVEPRLIEYVDQVNSSHLGPFANMLEDVNAAASHSDILRTPLLSAAVGYSMELAVAALWVAGGVHHKIIEDTIEGIYMFKADIGSDRQLHNEALAQAVELANIYTSGTTVKHVEVIVGMTKDLERFRREGEPVLEASEVLARAERIAVV</sequence>
<dbReference type="RefSeq" id="WP_183386276.1">
    <property type="nucleotide sequence ID" value="NZ_JACHXM010000002.1"/>
</dbReference>
<organism evidence="1 2">
    <name type="scientific">Halomonas organivorans</name>
    <dbReference type="NCBI Taxonomy" id="257772"/>
    <lineage>
        <taxon>Bacteria</taxon>
        <taxon>Pseudomonadati</taxon>
        <taxon>Pseudomonadota</taxon>
        <taxon>Gammaproteobacteria</taxon>
        <taxon>Oceanospirillales</taxon>
        <taxon>Halomonadaceae</taxon>
        <taxon>Halomonas</taxon>
    </lineage>
</organism>
<evidence type="ECO:0000313" key="2">
    <source>
        <dbReference type="Proteomes" id="UP000525987"/>
    </source>
</evidence>
<protein>
    <submittedName>
        <fullName evidence="1">Uncharacterized protein</fullName>
    </submittedName>
</protein>
<gene>
    <name evidence="1" type="ORF">FHR96_000705</name>
</gene>
<reference evidence="1 2" key="1">
    <citation type="submission" date="2020-08" db="EMBL/GenBank/DDBJ databases">
        <title>Genomic Encyclopedia of Type Strains, Phase III (KMG-III): the genomes of soil and plant-associated and newly described type strains.</title>
        <authorList>
            <person name="Whitman W."/>
        </authorList>
    </citation>
    <scope>NUCLEOTIDE SEQUENCE [LARGE SCALE GENOMIC DNA]</scope>
    <source>
        <strain evidence="1 2">CECT 5995</strain>
    </source>
</reference>
<dbReference type="EMBL" id="JACHXM010000002">
    <property type="protein sequence ID" value="MBB3139858.1"/>
    <property type="molecule type" value="Genomic_DNA"/>
</dbReference>
<accession>A0A7W5BXB1</accession>
<comment type="caution">
    <text evidence="1">The sequence shown here is derived from an EMBL/GenBank/DDBJ whole genome shotgun (WGS) entry which is preliminary data.</text>
</comment>
<name>A0A7W5BXB1_9GAMM</name>
<dbReference type="AlphaFoldDB" id="A0A7W5BXB1"/>